<dbReference type="SUPFAM" id="SSF56219">
    <property type="entry name" value="DNase I-like"/>
    <property type="match status" value="1"/>
</dbReference>
<evidence type="ECO:0000259" key="1">
    <source>
        <dbReference type="Pfam" id="PF03372"/>
    </source>
</evidence>
<organism evidence="2 3">
    <name type="scientific">Grimontia celer</name>
    <dbReference type="NCBI Taxonomy" id="1796497"/>
    <lineage>
        <taxon>Bacteria</taxon>
        <taxon>Pseudomonadati</taxon>
        <taxon>Pseudomonadota</taxon>
        <taxon>Gammaproteobacteria</taxon>
        <taxon>Vibrionales</taxon>
        <taxon>Vibrionaceae</taxon>
        <taxon>Grimontia</taxon>
    </lineage>
</organism>
<dbReference type="Pfam" id="PF03372">
    <property type="entry name" value="Exo_endo_phos"/>
    <property type="match status" value="1"/>
</dbReference>
<dbReference type="STRING" id="1796497.GCE9029_01151"/>
<proteinExistence type="predicted"/>
<gene>
    <name evidence="2" type="ORF">GCE9029_01151</name>
</gene>
<dbReference type="EMBL" id="FIZX01000001">
    <property type="protein sequence ID" value="CZF78932.1"/>
    <property type="molecule type" value="Genomic_DNA"/>
</dbReference>
<dbReference type="InterPro" id="IPR005135">
    <property type="entry name" value="Endo/exonuclease/phosphatase"/>
</dbReference>
<dbReference type="RefSeq" id="WP_062661596.1">
    <property type="nucleotide sequence ID" value="NZ_FIZX01000001.1"/>
</dbReference>
<feature type="domain" description="Endonuclease/exonuclease/phosphatase" evidence="1">
    <location>
        <begin position="79"/>
        <end position="437"/>
    </location>
</feature>
<accession>A0A128EWG5</accession>
<reference evidence="3" key="1">
    <citation type="submission" date="2016-02" db="EMBL/GenBank/DDBJ databases">
        <authorList>
            <person name="Rodrigo-Torres Lidia"/>
            <person name="Arahal R.David."/>
        </authorList>
    </citation>
    <scope>NUCLEOTIDE SEQUENCE [LARGE SCALE GENOMIC DNA]</scope>
    <source>
        <strain evidence="3">CECT 9029</strain>
    </source>
</reference>
<dbReference type="PROSITE" id="PS51257">
    <property type="entry name" value="PROKAR_LIPOPROTEIN"/>
    <property type="match status" value="1"/>
</dbReference>
<protein>
    <recommendedName>
        <fullName evidence="1">Endonuclease/exonuclease/phosphatase domain-containing protein</fullName>
    </recommendedName>
</protein>
<dbReference type="GO" id="GO:0003824">
    <property type="term" value="F:catalytic activity"/>
    <property type="evidence" value="ECO:0007669"/>
    <property type="project" value="InterPro"/>
</dbReference>
<sequence>MKELQIVLLFMLSSVGLTGCLNEKITVAAFNLSFDRATFKQLQNEMATSRSDQDVLVEAYLEDKDAMNDEDKTKAEKIIQIRNVAAIIQQNRPDVLMTGEFNNHGTGDDLSALHGFQENYLSYSQSLNSIDGGDELKPIYFPVVKSFSTNTGLNSGLDLDNNGTVGRLPGDAWGFGFYHGQYAFAVMSKFEIKKNKVRTFQTFKWSHLPTASNPVITNCDDENNPIPDGFACGDNWYSDEEWEQVRLSSKNHVDLPIVIPTPYGKEVVHLLLSHPTPPVFDTVTQNNKLRNRDEIQFWIDYINGEKFIYDDRGKKGGLKKNAHFVVMGDLNADPKAGDGFRETIAGLIEHPRVNQDATVGEFVPTSTGAAEEANDVLYPERVTSTFGLRVDYAFPSSSLKVEDSGVYWPATGEPGRLLMNDERIGRFGNGKDVSSDHRMVWYTLDLY</sequence>
<name>A0A128EWG5_9GAMM</name>
<evidence type="ECO:0000313" key="2">
    <source>
        <dbReference type="EMBL" id="CZF78932.1"/>
    </source>
</evidence>
<dbReference type="Proteomes" id="UP000071641">
    <property type="component" value="Unassembled WGS sequence"/>
</dbReference>
<dbReference type="AlphaFoldDB" id="A0A128EWG5"/>
<evidence type="ECO:0000313" key="3">
    <source>
        <dbReference type="Proteomes" id="UP000071641"/>
    </source>
</evidence>
<dbReference type="Gene3D" id="3.60.10.10">
    <property type="entry name" value="Endonuclease/exonuclease/phosphatase"/>
    <property type="match status" value="1"/>
</dbReference>
<dbReference type="InterPro" id="IPR036691">
    <property type="entry name" value="Endo/exonu/phosph_ase_sf"/>
</dbReference>
<keyword evidence="3" id="KW-1185">Reference proteome</keyword>
<dbReference type="OrthoDB" id="292013at2"/>